<protein>
    <submittedName>
        <fullName evidence="1">Uncharacterized protein</fullName>
    </submittedName>
</protein>
<reference evidence="1" key="1">
    <citation type="journal article" date="2023" name="G3 (Bethesda)">
        <title>A reference genome for the long-term kleptoplast-retaining sea slug Elysia crispata morphotype clarki.</title>
        <authorList>
            <person name="Eastman K.E."/>
            <person name="Pendleton A.L."/>
            <person name="Shaikh M.A."/>
            <person name="Suttiyut T."/>
            <person name="Ogas R."/>
            <person name="Tomko P."/>
            <person name="Gavelis G."/>
            <person name="Widhalm J.R."/>
            <person name="Wisecaver J.H."/>
        </authorList>
    </citation>
    <scope>NUCLEOTIDE SEQUENCE</scope>
    <source>
        <strain evidence="1">ECLA1</strain>
    </source>
</reference>
<evidence type="ECO:0000313" key="2">
    <source>
        <dbReference type="Proteomes" id="UP001283361"/>
    </source>
</evidence>
<gene>
    <name evidence="1" type="ORF">RRG08_043543</name>
</gene>
<name>A0AAE0YFD2_9GAST</name>
<accession>A0AAE0YFD2</accession>
<comment type="caution">
    <text evidence="1">The sequence shown here is derived from an EMBL/GenBank/DDBJ whole genome shotgun (WGS) entry which is preliminary data.</text>
</comment>
<dbReference type="EMBL" id="JAWDGP010006298">
    <property type="protein sequence ID" value="KAK3743812.1"/>
    <property type="molecule type" value="Genomic_DNA"/>
</dbReference>
<keyword evidence="2" id="KW-1185">Reference proteome</keyword>
<sequence>MFGGHPSPRLSIGQIGPDRGQEIARKGRALLPPSAINWLNRPSVILTVPPHCAYCLPASHKSSSIRVPRAGWRARGELHEMWEVSANMFRPLTPNL</sequence>
<organism evidence="1 2">
    <name type="scientific">Elysia crispata</name>
    <name type="common">lettuce slug</name>
    <dbReference type="NCBI Taxonomy" id="231223"/>
    <lineage>
        <taxon>Eukaryota</taxon>
        <taxon>Metazoa</taxon>
        <taxon>Spiralia</taxon>
        <taxon>Lophotrochozoa</taxon>
        <taxon>Mollusca</taxon>
        <taxon>Gastropoda</taxon>
        <taxon>Heterobranchia</taxon>
        <taxon>Euthyneura</taxon>
        <taxon>Panpulmonata</taxon>
        <taxon>Sacoglossa</taxon>
        <taxon>Placobranchoidea</taxon>
        <taxon>Plakobranchidae</taxon>
        <taxon>Elysia</taxon>
    </lineage>
</organism>
<dbReference type="Proteomes" id="UP001283361">
    <property type="component" value="Unassembled WGS sequence"/>
</dbReference>
<dbReference type="AlphaFoldDB" id="A0AAE0YFD2"/>
<evidence type="ECO:0000313" key="1">
    <source>
        <dbReference type="EMBL" id="KAK3743812.1"/>
    </source>
</evidence>
<proteinExistence type="predicted"/>